<feature type="transmembrane region" description="Helical" evidence="2">
    <location>
        <begin position="42"/>
        <end position="60"/>
    </location>
</feature>
<name>F3KIM4_9ARCH</name>
<dbReference type="AlphaFoldDB" id="F3KIM4"/>
<gene>
    <name evidence="4" type="ORF">Nlim_0323</name>
</gene>
<dbReference type="GO" id="GO:0051082">
    <property type="term" value="F:unfolded protein binding"/>
    <property type="evidence" value="ECO:0007669"/>
    <property type="project" value="TreeGrafter"/>
</dbReference>
<dbReference type="PANTHER" id="PTHR43096">
    <property type="entry name" value="DNAJ HOMOLOG 1, MITOCHONDRIAL-RELATED"/>
    <property type="match status" value="1"/>
</dbReference>
<dbReference type="CDD" id="cd06257">
    <property type="entry name" value="DnaJ"/>
    <property type="match status" value="1"/>
</dbReference>
<dbReference type="InterPro" id="IPR036869">
    <property type="entry name" value="J_dom_sf"/>
</dbReference>
<dbReference type="HOGENOM" id="CLU_1559403_0_0_2"/>
<keyword evidence="4" id="KW-0346">Stress response</keyword>
<evidence type="ECO:0000256" key="2">
    <source>
        <dbReference type="SAM" id="Phobius"/>
    </source>
</evidence>
<evidence type="ECO:0000259" key="3">
    <source>
        <dbReference type="PROSITE" id="PS50076"/>
    </source>
</evidence>
<organism evidence="4">
    <name type="scientific">Candidatus Nitrosarchaeum limnium SFB1</name>
    <dbReference type="NCBI Taxonomy" id="886738"/>
    <lineage>
        <taxon>Archaea</taxon>
        <taxon>Nitrososphaerota</taxon>
        <taxon>Nitrososphaeria</taxon>
        <taxon>Nitrosopumilales</taxon>
        <taxon>Nitrosopumilaceae</taxon>
        <taxon>Nitrosarchaeum</taxon>
    </lineage>
</organism>
<keyword evidence="2" id="KW-0812">Transmembrane</keyword>
<dbReference type="PRINTS" id="PR00625">
    <property type="entry name" value="JDOMAIN"/>
</dbReference>
<keyword evidence="1" id="KW-0143">Chaperone</keyword>
<reference evidence="4" key="1">
    <citation type="journal article" date="2011" name="PLoS ONE">
        <title>Genome of a low-salinity ammonia-oxidizing archaeon determined by single-cell and metagenomic analysis.</title>
        <authorList>
            <person name="Blainey P.C."/>
            <person name="Mosier A.C."/>
            <person name="Potanina A."/>
            <person name="Francis C.A."/>
            <person name="Quake S.R."/>
        </authorList>
    </citation>
    <scope>NUCLEOTIDE SEQUENCE [LARGE SCALE GENOMIC DNA]</scope>
    <source>
        <strain evidence="4">SFB1</strain>
    </source>
</reference>
<evidence type="ECO:0000256" key="1">
    <source>
        <dbReference type="ARBA" id="ARBA00023186"/>
    </source>
</evidence>
<keyword evidence="2" id="KW-0472">Membrane</keyword>
<comment type="caution">
    <text evidence="4">The sequence shown here is derived from an EMBL/GenBank/DDBJ whole genome shotgun (WGS) entry which is preliminary data.</text>
</comment>
<accession>F3KIM4</accession>
<protein>
    <submittedName>
        <fullName evidence="4">Heat shock protein DnaJ domain-containing protein</fullName>
    </submittedName>
</protein>
<dbReference type="SUPFAM" id="SSF46565">
    <property type="entry name" value="Chaperone J-domain"/>
    <property type="match status" value="1"/>
</dbReference>
<evidence type="ECO:0000313" key="4">
    <source>
        <dbReference type="EMBL" id="EGG42768.1"/>
    </source>
</evidence>
<dbReference type="PANTHER" id="PTHR43096:SF52">
    <property type="entry name" value="DNAJ HOMOLOG 1, MITOCHONDRIAL-RELATED"/>
    <property type="match status" value="1"/>
</dbReference>
<dbReference type="GO" id="GO:0005737">
    <property type="term" value="C:cytoplasm"/>
    <property type="evidence" value="ECO:0007669"/>
    <property type="project" value="TreeGrafter"/>
</dbReference>
<dbReference type="Proteomes" id="UP000004348">
    <property type="component" value="Chromosome"/>
</dbReference>
<dbReference type="GO" id="GO:0042026">
    <property type="term" value="P:protein refolding"/>
    <property type="evidence" value="ECO:0007669"/>
    <property type="project" value="TreeGrafter"/>
</dbReference>
<keyword evidence="2" id="KW-1133">Transmembrane helix</keyword>
<dbReference type="SMART" id="SM00271">
    <property type="entry name" value="DnaJ"/>
    <property type="match status" value="1"/>
</dbReference>
<dbReference type="Pfam" id="PF00226">
    <property type="entry name" value="DnaJ"/>
    <property type="match status" value="1"/>
</dbReference>
<dbReference type="EMBL" id="AEGP01000022">
    <property type="protein sequence ID" value="EGG42768.1"/>
    <property type="molecule type" value="Genomic_DNA"/>
</dbReference>
<feature type="domain" description="J" evidence="3">
    <location>
        <begin position="121"/>
        <end position="185"/>
    </location>
</feature>
<dbReference type="InterPro" id="IPR001623">
    <property type="entry name" value="DnaJ_domain"/>
</dbReference>
<dbReference type="Gene3D" id="1.10.287.110">
    <property type="entry name" value="DnaJ domain"/>
    <property type="match status" value="1"/>
</dbReference>
<proteinExistence type="predicted"/>
<sequence>MKSLSIVILGAIMLSTIQVVSGQTNDQKTLEMELIVTDEQKIILFGSFALAVIGIFVYLARDIILRKKTSYDSKEFDSKNDKTYEKYHSDWSDDYEEFGTRSKSKENKEFKEAFQNSALPDYYKTLEISQEATQDEIKNKYRELAKKIHPDKNKDDKSEEIMVKINKAYEVLSNEELRKKYDAYYDKN</sequence>
<dbReference type="STRING" id="886738.Nlim_0323"/>
<dbReference type="PROSITE" id="PS50076">
    <property type="entry name" value="DNAJ_2"/>
    <property type="match status" value="1"/>
</dbReference>